<keyword evidence="2" id="KW-1185">Reference proteome</keyword>
<proteinExistence type="predicted"/>
<dbReference type="Proteomes" id="UP000053477">
    <property type="component" value="Unassembled WGS sequence"/>
</dbReference>
<dbReference type="InParanoid" id="A0A0H2S648"/>
<protein>
    <submittedName>
        <fullName evidence="1">Uncharacterized protein</fullName>
    </submittedName>
</protein>
<sequence>MTTNTDLKIFGTKDSQQWPKNPTLLNHAIACAGDEESADFRSMWSSRISVETQAYRFQLLDAFIEEPFRFNDEVIETKEELFTHPDNGLLYQTLVKRIRAVATGDSDSALEEGEIILVAIVGEDLKETFKAIEAYFRTKEHFNPSGVIGVVVYSGEVRYEFYKHKLDENSKGGFRMDAKMWWNVRLSINSFVRSRLQIERHRSGEKQVEKIVSEVKAIVEQVEIPKSKFYLGRYVEVWDSNKITNYTRESDVDIVLRDRLAQRNMGSKSRET</sequence>
<dbReference type="EMBL" id="KQ085884">
    <property type="protein sequence ID" value="KLO19755.1"/>
    <property type="molecule type" value="Genomic_DNA"/>
</dbReference>
<gene>
    <name evidence="1" type="ORF">SCHPADRAFT_39640</name>
</gene>
<dbReference type="AlphaFoldDB" id="A0A0H2S648"/>
<evidence type="ECO:0000313" key="2">
    <source>
        <dbReference type="Proteomes" id="UP000053477"/>
    </source>
</evidence>
<evidence type="ECO:0000313" key="1">
    <source>
        <dbReference type="EMBL" id="KLO19755.1"/>
    </source>
</evidence>
<organism evidence="1 2">
    <name type="scientific">Schizopora paradoxa</name>
    <dbReference type="NCBI Taxonomy" id="27342"/>
    <lineage>
        <taxon>Eukaryota</taxon>
        <taxon>Fungi</taxon>
        <taxon>Dikarya</taxon>
        <taxon>Basidiomycota</taxon>
        <taxon>Agaricomycotina</taxon>
        <taxon>Agaricomycetes</taxon>
        <taxon>Hymenochaetales</taxon>
        <taxon>Schizoporaceae</taxon>
        <taxon>Schizopora</taxon>
    </lineage>
</organism>
<accession>A0A0H2S648</accession>
<name>A0A0H2S648_9AGAM</name>
<reference evidence="1 2" key="1">
    <citation type="submission" date="2015-04" db="EMBL/GenBank/DDBJ databases">
        <title>Complete genome sequence of Schizopora paradoxa KUC8140, a cosmopolitan wood degrader in East Asia.</title>
        <authorList>
            <consortium name="DOE Joint Genome Institute"/>
            <person name="Min B."/>
            <person name="Park H."/>
            <person name="Jang Y."/>
            <person name="Kim J.-J."/>
            <person name="Kim K.H."/>
            <person name="Pangilinan J."/>
            <person name="Lipzen A."/>
            <person name="Riley R."/>
            <person name="Grigoriev I.V."/>
            <person name="Spatafora J.W."/>
            <person name="Choi I.-G."/>
        </authorList>
    </citation>
    <scope>NUCLEOTIDE SEQUENCE [LARGE SCALE GENOMIC DNA]</scope>
    <source>
        <strain evidence="1 2">KUC8140</strain>
    </source>
</reference>